<dbReference type="GO" id="GO:0006954">
    <property type="term" value="P:inflammatory response"/>
    <property type="evidence" value="ECO:0007669"/>
    <property type="project" value="UniProtKB-KW"/>
</dbReference>
<dbReference type="PROSITE" id="PS50017">
    <property type="entry name" value="DEATH_DOMAIN"/>
    <property type="match status" value="1"/>
</dbReference>
<dbReference type="GeneTree" id="ENSGT00510000048324"/>
<evidence type="ECO:0000256" key="4">
    <source>
        <dbReference type="PIRNR" id="PIRNR037756"/>
    </source>
</evidence>
<name>A0A8C4QHX2_EPTBU</name>
<dbReference type="GO" id="GO:0045087">
    <property type="term" value="P:innate immune response"/>
    <property type="evidence" value="ECO:0007669"/>
    <property type="project" value="TreeGrafter"/>
</dbReference>
<dbReference type="InterPro" id="IPR017281">
    <property type="entry name" value="Myelin_different_resp_MyD88"/>
</dbReference>
<sequence length="297" mass="33538">MAHKGQAKDCDSDSNRDSIDYDLIPLAALRIASRRCLGLWLGSGDWWEIGTRAKLSDGELETIARQGEPVTTLLSTWSLERGGSVGRLLALLEQLDRIDILVTVSHLLYADCQAYLQSNVCISTRQPVQLDSGDLALSSNMEMSSEALTLNDNPSGPKAEHFDAFICYCNNDLHFVKEMIEQLEASSFCLKLCVFDRDVLPGLCVWTISSELIEKRCRKMVVVISDDFLDSEQCDFQIKFALSLAPGMQKKRLIPVVYRPISKPYPNFLRHITMSDYTKASTKYWFWQRLAKAINIP</sequence>
<feature type="domain" description="Death" evidence="5">
    <location>
        <begin position="45"/>
        <end position="108"/>
    </location>
</feature>
<evidence type="ECO:0000256" key="2">
    <source>
        <dbReference type="ARBA" id="ARBA00022490"/>
    </source>
</evidence>
<keyword evidence="2 4" id="KW-0963">Cytoplasm</keyword>
<dbReference type="GO" id="GO:0008063">
    <property type="term" value="P:Toll signaling pathway"/>
    <property type="evidence" value="ECO:0007669"/>
    <property type="project" value="TreeGrafter"/>
</dbReference>
<dbReference type="Ensembl" id="ENSEBUT00000016299.1">
    <property type="protein sequence ID" value="ENSEBUP00000015723.1"/>
    <property type="gene ID" value="ENSEBUG00000009885.1"/>
</dbReference>
<dbReference type="Pfam" id="PF00531">
    <property type="entry name" value="Death"/>
    <property type="match status" value="1"/>
</dbReference>
<evidence type="ECO:0000313" key="8">
    <source>
        <dbReference type="Proteomes" id="UP000694388"/>
    </source>
</evidence>
<evidence type="ECO:0000313" key="7">
    <source>
        <dbReference type="Ensembl" id="ENSEBUP00000015745.1"/>
    </source>
</evidence>
<feature type="domain" description="TIR" evidence="6">
    <location>
        <begin position="160"/>
        <end position="294"/>
    </location>
</feature>
<dbReference type="SUPFAM" id="SSF47986">
    <property type="entry name" value="DEATH domain"/>
    <property type="match status" value="1"/>
</dbReference>
<comment type="function">
    <text evidence="4">Adapter protein involved in the Toll-like receptor and IL-1 receptor signaling pathway in the innate immune response.</text>
</comment>
<dbReference type="GO" id="GO:0043123">
    <property type="term" value="P:positive regulation of canonical NF-kappaB signal transduction"/>
    <property type="evidence" value="ECO:0007669"/>
    <property type="project" value="InterPro"/>
</dbReference>
<dbReference type="SUPFAM" id="SSF52200">
    <property type="entry name" value="Toll/Interleukin receptor TIR domain"/>
    <property type="match status" value="1"/>
</dbReference>
<dbReference type="GO" id="GO:0070976">
    <property type="term" value="F:TIR domain binding"/>
    <property type="evidence" value="ECO:0007669"/>
    <property type="project" value="InterPro"/>
</dbReference>
<dbReference type="OMA" id="QHLMCLE"/>
<evidence type="ECO:0000259" key="5">
    <source>
        <dbReference type="PROSITE" id="PS50017"/>
    </source>
</evidence>
<dbReference type="GO" id="GO:0005737">
    <property type="term" value="C:cytoplasm"/>
    <property type="evidence" value="ECO:0007669"/>
    <property type="project" value="UniProtKB-SubCell"/>
</dbReference>
<evidence type="ECO:0000256" key="3">
    <source>
        <dbReference type="ARBA" id="ARBA00023198"/>
    </source>
</evidence>
<dbReference type="Ensembl" id="ENSEBUT00000016281.1">
    <property type="protein sequence ID" value="ENSEBUP00000015705.1"/>
    <property type="gene ID" value="ENSEBUG00000009885.1"/>
</dbReference>
<dbReference type="SMART" id="SM00255">
    <property type="entry name" value="TIR"/>
    <property type="match status" value="1"/>
</dbReference>
<dbReference type="GO" id="GO:0050830">
    <property type="term" value="P:defense response to Gram-positive bacterium"/>
    <property type="evidence" value="ECO:0007669"/>
    <property type="project" value="TreeGrafter"/>
</dbReference>
<dbReference type="GO" id="GO:0005886">
    <property type="term" value="C:plasma membrane"/>
    <property type="evidence" value="ECO:0007669"/>
    <property type="project" value="TreeGrafter"/>
</dbReference>
<dbReference type="Gene3D" id="1.10.533.10">
    <property type="entry name" value="Death Domain, Fas"/>
    <property type="match status" value="1"/>
</dbReference>
<dbReference type="FunFam" id="3.40.50.10140:FF:000005">
    <property type="entry name" value="Myeloid differentiation primary response protein MyD88"/>
    <property type="match status" value="1"/>
</dbReference>
<dbReference type="Gene3D" id="3.40.50.10140">
    <property type="entry name" value="Toll/interleukin-1 receptor homology (TIR) domain"/>
    <property type="match status" value="1"/>
</dbReference>
<dbReference type="InterPro" id="IPR000488">
    <property type="entry name" value="Death_dom"/>
</dbReference>
<dbReference type="InterPro" id="IPR011029">
    <property type="entry name" value="DEATH-like_dom_sf"/>
</dbReference>
<accession>A0A8C4QHX2</accession>
<dbReference type="PANTHER" id="PTHR15079">
    <property type="entry name" value="MYD88"/>
    <property type="match status" value="1"/>
</dbReference>
<keyword evidence="8" id="KW-1185">Reference proteome</keyword>
<dbReference type="PANTHER" id="PTHR15079:SF3">
    <property type="entry name" value="MYELOID DIFFERENTIATION PRIMARY RESPONSE PROTEIN MYD88"/>
    <property type="match status" value="1"/>
</dbReference>
<dbReference type="Pfam" id="PF13676">
    <property type="entry name" value="TIR_2"/>
    <property type="match status" value="1"/>
</dbReference>
<comment type="subcellular location">
    <subcellularLocation>
        <location evidence="1 4">Cytoplasm</location>
    </subcellularLocation>
</comment>
<reference evidence="7" key="1">
    <citation type="submission" date="2025-05" db="UniProtKB">
        <authorList>
            <consortium name="Ensembl"/>
        </authorList>
    </citation>
    <scope>IDENTIFICATION</scope>
</reference>
<organism evidence="7 8">
    <name type="scientific">Eptatretus burgeri</name>
    <name type="common">Inshore hagfish</name>
    <dbReference type="NCBI Taxonomy" id="7764"/>
    <lineage>
        <taxon>Eukaryota</taxon>
        <taxon>Metazoa</taxon>
        <taxon>Chordata</taxon>
        <taxon>Craniata</taxon>
        <taxon>Vertebrata</taxon>
        <taxon>Cyclostomata</taxon>
        <taxon>Myxini</taxon>
        <taxon>Myxiniformes</taxon>
        <taxon>Myxinidae</taxon>
        <taxon>Eptatretinae</taxon>
        <taxon>Eptatretus</taxon>
    </lineage>
</organism>
<dbReference type="GO" id="GO:0035325">
    <property type="term" value="F:Toll-like receptor binding"/>
    <property type="evidence" value="ECO:0007669"/>
    <property type="project" value="TreeGrafter"/>
</dbReference>
<keyword evidence="4" id="KW-0391">Immunity</keyword>
<keyword evidence="3 4" id="KW-0395">Inflammatory response</keyword>
<dbReference type="Proteomes" id="UP000694388">
    <property type="component" value="Unplaced"/>
</dbReference>
<dbReference type="GO" id="GO:0002755">
    <property type="term" value="P:MyD88-dependent toll-like receptor signaling pathway"/>
    <property type="evidence" value="ECO:0007669"/>
    <property type="project" value="InterPro"/>
</dbReference>
<dbReference type="InterPro" id="IPR000157">
    <property type="entry name" value="TIR_dom"/>
</dbReference>
<evidence type="ECO:0000259" key="6">
    <source>
        <dbReference type="PROSITE" id="PS50104"/>
    </source>
</evidence>
<protein>
    <recommendedName>
        <fullName evidence="4">Myeloid differentiation primary response protein MyD88</fullName>
    </recommendedName>
</protein>
<evidence type="ECO:0000256" key="1">
    <source>
        <dbReference type="ARBA" id="ARBA00004496"/>
    </source>
</evidence>
<dbReference type="PIRSF" id="PIRSF037756">
    <property type="entry name" value="MyD88"/>
    <property type="match status" value="1"/>
</dbReference>
<proteinExistence type="predicted"/>
<dbReference type="PROSITE" id="PS50104">
    <property type="entry name" value="TIR"/>
    <property type="match status" value="1"/>
</dbReference>
<dbReference type="Ensembl" id="ENSEBUT00000016321.1">
    <property type="protein sequence ID" value="ENSEBUP00000015745.1"/>
    <property type="gene ID" value="ENSEBUG00000009885.1"/>
</dbReference>
<dbReference type="AlphaFoldDB" id="A0A8C4QHX2"/>
<dbReference type="GO" id="GO:0034142">
    <property type="term" value="P:toll-like receptor 4 signaling pathway"/>
    <property type="evidence" value="ECO:0007669"/>
    <property type="project" value="TreeGrafter"/>
</dbReference>
<dbReference type="Ensembl" id="ENSEBUT00000016338.1">
    <property type="protein sequence ID" value="ENSEBUP00000015763.1"/>
    <property type="gene ID" value="ENSEBUG00000009885.1"/>
</dbReference>
<dbReference type="InterPro" id="IPR035897">
    <property type="entry name" value="Toll_tir_struct_dom_sf"/>
</dbReference>